<keyword evidence="4" id="KW-1185">Reference proteome</keyword>
<organism evidence="3 4">
    <name type="scientific">Flemingia macrophylla</name>
    <dbReference type="NCBI Taxonomy" id="520843"/>
    <lineage>
        <taxon>Eukaryota</taxon>
        <taxon>Viridiplantae</taxon>
        <taxon>Streptophyta</taxon>
        <taxon>Embryophyta</taxon>
        <taxon>Tracheophyta</taxon>
        <taxon>Spermatophyta</taxon>
        <taxon>Magnoliopsida</taxon>
        <taxon>eudicotyledons</taxon>
        <taxon>Gunneridae</taxon>
        <taxon>Pentapetalae</taxon>
        <taxon>rosids</taxon>
        <taxon>fabids</taxon>
        <taxon>Fabales</taxon>
        <taxon>Fabaceae</taxon>
        <taxon>Papilionoideae</taxon>
        <taxon>50 kb inversion clade</taxon>
        <taxon>NPAAA clade</taxon>
        <taxon>indigoferoid/millettioid clade</taxon>
        <taxon>Phaseoleae</taxon>
        <taxon>Flemingia</taxon>
    </lineage>
</organism>
<feature type="coiled-coil region" evidence="1">
    <location>
        <begin position="327"/>
        <end position="364"/>
    </location>
</feature>
<dbReference type="Proteomes" id="UP001603857">
    <property type="component" value="Unassembled WGS sequence"/>
</dbReference>
<evidence type="ECO:0000256" key="2">
    <source>
        <dbReference type="SAM" id="MobiDB-lite"/>
    </source>
</evidence>
<evidence type="ECO:0000313" key="4">
    <source>
        <dbReference type="Proteomes" id="UP001603857"/>
    </source>
</evidence>
<dbReference type="EMBL" id="JBGMDY010000004">
    <property type="protein sequence ID" value="KAL2337287.1"/>
    <property type="molecule type" value="Genomic_DNA"/>
</dbReference>
<protein>
    <recommendedName>
        <fullName evidence="5">Transposase</fullName>
    </recommendedName>
</protein>
<comment type="caution">
    <text evidence="3">The sequence shown here is derived from an EMBL/GenBank/DDBJ whole genome shotgun (WGS) entry which is preliminary data.</text>
</comment>
<keyword evidence="1" id="KW-0175">Coiled coil</keyword>
<dbReference type="PANTHER" id="PTHR33144:SF45">
    <property type="entry name" value="TRANSPOSASE TNP1_EN_SPM-LIKE DOMAIN-CONTAINING PROTEIN"/>
    <property type="match status" value="1"/>
</dbReference>
<reference evidence="3 4" key="1">
    <citation type="submission" date="2024-08" db="EMBL/GenBank/DDBJ databases">
        <title>Insights into the chromosomal genome structure of Flemingia macrophylla.</title>
        <authorList>
            <person name="Ding Y."/>
            <person name="Zhao Y."/>
            <person name="Bi W."/>
            <person name="Wu M."/>
            <person name="Zhao G."/>
            <person name="Gong Y."/>
            <person name="Li W."/>
            <person name="Zhang P."/>
        </authorList>
    </citation>
    <scope>NUCLEOTIDE SEQUENCE [LARGE SCALE GENOMIC DNA]</scope>
    <source>
        <strain evidence="3">DYQJB</strain>
        <tissue evidence="3">Leaf</tissue>
    </source>
</reference>
<evidence type="ECO:0000313" key="3">
    <source>
        <dbReference type="EMBL" id="KAL2337287.1"/>
    </source>
</evidence>
<dbReference type="InterPro" id="IPR004252">
    <property type="entry name" value="Probable_transposase_24"/>
</dbReference>
<name>A0ABD1MNB0_9FABA</name>
<dbReference type="AlphaFoldDB" id="A0ABD1MNB0"/>
<dbReference type="PANTHER" id="PTHR33144">
    <property type="entry name" value="OS10G0409366 PROTEIN-RELATED"/>
    <property type="match status" value="1"/>
</dbReference>
<feature type="region of interest" description="Disordered" evidence="2">
    <location>
        <begin position="369"/>
        <end position="399"/>
    </location>
</feature>
<evidence type="ECO:0000256" key="1">
    <source>
        <dbReference type="SAM" id="Coils"/>
    </source>
</evidence>
<evidence type="ECO:0008006" key="5">
    <source>
        <dbReference type="Google" id="ProtNLM"/>
    </source>
</evidence>
<dbReference type="Pfam" id="PF03004">
    <property type="entry name" value="Transposase_24"/>
    <property type="match status" value="1"/>
</dbReference>
<gene>
    <name evidence="3" type="ORF">Fmac_011733</name>
</gene>
<accession>A0ABD1MNB0</accession>
<proteinExistence type="predicted"/>
<sequence length="521" mass="59539">MVMLLRRLSWVGEDGDEEVDVVRVKARECLLLGLGLELGIMVRKCFWLGLGLEIRDSYEQGHISQTRLRVQDVFAMTESPTKILTQWNRNNQPVGDSSSLLAGFLGQVASNFGNFPVLYESWTHVPEQYKNNVYVNTIQANFVVNDVEHKQYILGSLRKKWKDKRCRLFDKFHNWEQSVEENIQNHPPHIPQDHWAIFVRYRRSAKTMVEIANKNAANRAKLVIPHSLGSKTLARKMNELEMMHGREFSRAEMYQVSHKKPDGSFVNEEARELHEKLQDELQNCSENEAFLRVCGKEHPGYVRGMRLGVSPSQVIGSSSRATSSTTSFESNERIEQMQAEINSLKAQVAEVDVLKQQIAFLMQRANRDQTPDLESPINKRSSEGSHIPEGPGGDSSHLQPGLEVRVPHCFIIMYWYKLKIRSQILQFLRLDCDYKLFNDTSFNFLVTRINRLNLVNFNHHVRQLGGRRNSSRNSILIIASAIGVTSAVVDNVPLVAATMGMYDVSSFPQDSRLLAFDCIMC</sequence>